<comment type="caution">
    <text evidence="1">The sequence shown here is derived from an EMBL/GenBank/DDBJ whole genome shotgun (WGS) entry which is preliminary data.</text>
</comment>
<name>A0A7C8NDP2_ORBOL</name>
<accession>A0A7C8NDP2</accession>
<organism evidence="1 2">
    <name type="scientific">Orbilia oligospora</name>
    <name type="common">Nematode-trapping fungus</name>
    <name type="synonym">Arthrobotrys oligospora</name>
    <dbReference type="NCBI Taxonomy" id="2813651"/>
    <lineage>
        <taxon>Eukaryota</taxon>
        <taxon>Fungi</taxon>
        <taxon>Dikarya</taxon>
        <taxon>Ascomycota</taxon>
        <taxon>Pezizomycotina</taxon>
        <taxon>Orbiliomycetes</taxon>
        <taxon>Orbiliales</taxon>
        <taxon>Orbiliaceae</taxon>
        <taxon>Orbilia</taxon>
    </lineage>
</organism>
<gene>
    <name evidence="1" type="ORF">TWF102_012013</name>
</gene>
<proteinExistence type="predicted"/>
<evidence type="ECO:0000313" key="2">
    <source>
        <dbReference type="Proteomes" id="UP000475325"/>
    </source>
</evidence>
<evidence type="ECO:0000313" key="1">
    <source>
        <dbReference type="EMBL" id="KAF3099522.1"/>
    </source>
</evidence>
<reference evidence="1 2" key="1">
    <citation type="submission" date="2019-06" db="EMBL/GenBank/DDBJ databases">
        <authorList>
            <person name="Palmer J.M."/>
        </authorList>
    </citation>
    <scope>NUCLEOTIDE SEQUENCE [LARGE SCALE GENOMIC DNA]</scope>
    <source>
        <strain evidence="1 2">TWF102</strain>
    </source>
</reference>
<sequence length="115" mass="12897">MHTFFEDGRKDGALSALLFPSKGKWASHAAARVSISYHLAGTLRLHVAIETITPWHKTFSFPKCGAMGRERESFPSCKEKNQDPETSTCWGKSFNASFFFFVLIFQPKTFSSLTG</sequence>
<dbReference type="EMBL" id="WIQW01000028">
    <property type="protein sequence ID" value="KAF3099522.1"/>
    <property type="molecule type" value="Genomic_DNA"/>
</dbReference>
<dbReference type="Proteomes" id="UP000475325">
    <property type="component" value="Unassembled WGS sequence"/>
</dbReference>
<protein>
    <submittedName>
        <fullName evidence="1">Uncharacterized protein</fullName>
    </submittedName>
</protein>
<dbReference type="AlphaFoldDB" id="A0A7C8NDP2"/>